<accession>A0A9P9A375</accession>
<feature type="compositionally biased region" description="Polar residues" evidence="1">
    <location>
        <begin position="103"/>
        <end position="112"/>
    </location>
</feature>
<feature type="region of interest" description="Disordered" evidence="1">
    <location>
        <begin position="228"/>
        <end position="251"/>
    </location>
</feature>
<dbReference type="GeneID" id="70135241"/>
<dbReference type="AlphaFoldDB" id="A0A9P9A375"/>
<dbReference type="OrthoDB" id="5395975at2759"/>
<evidence type="ECO:0000313" key="3">
    <source>
        <dbReference type="Proteomes" id="UP000758603"/>
    </source>
</evidence>
<dbReference type="Proteomes" id="UP000758603">
    <property type="component" value="Unassembled WGS sequence"/>
</dbReference>
<gene>
    <name evidence="2" type="ORF">BKA67DRAFT_653368</name>
</gene>
<feature type="region of interest" description="Disordered" evidence="1">
    <location>
        <begin position="270"/>
        <end position="309"/>
    </location>
</feature>
<organism evidence="2 3">
    <name type="scientific">Truncatella angustata</name>
    <dbReference type="NCBI Taxonomy" id="152316"/>
    <lineage>
        <taxon>Eukaryota</taxon>
        <taxon>Fungi</taxon>
        <taxon>Dikarya</taxon>
        <taxon>Ascomycota</taxon>
        <taxon>Pezizomycotina</taxon>
        <taxon>Sordariomycetes</taxon>
        <taxon>Xylariomycetidae</taxon>
        <taxon>Amphisphaeriales</taxon>
        <taxon>Sporocadaceae</taxon>
        <taxon>Truncatella</taxon>
    </lineage>
</organism>
<feature type="compositionally biased region" description="Polar residues" evidence="1">
    <location>
        <begin position="122"/>
        <end position="135"/>
    </location>
</feature>
<dbReference type="RefSeq" id="XP_045964298.1">
    <property type="nucleotide sequence ID" value="XM_046106350.1"/>
</dbReference>
<feature type="region of interest" description="Disordered" evidence="1">
    <location>
        <begin position="103"/>
        <end position="138"/>
    </location>
</feature>
<evidence type="ECO:0000256" key="1">
    <source>
        <dbReference type="SAM" id="MobiDB-lite"/>
    </source>
</evidence>
<protein>
    <submittedName>
        <fullName evidence="2">Uncharacterized protein</fullName>
    </submittedName>
</protein>
<sequence>MTNPQDVEILIHIAAPSKASDDARYRSLAAAYIHFHPQKRHNISSTESSGQEKTIIPATTHTASVASQDPISQQLIGSDECFSSFRSFQASFDSVIDNVGSPTNAAQWQTPGPQRLKAGKNELQSSWKTPPSVVQDSVPENDATTALLTTPTRVLEHYLQNFTTPSQASQRISGEGNRSLVQNLTSYTASSDQKLPGQGANNHLLPTIPCTPGNKPLQVASSVELGETSSDLRVDRPGNDAANGTQVPTSDDEVVEDTVIIYEPETPQIIRADSEPPPTKRLRQDNPDASSVAPTRTASGIGPHKIPNGSTRTITFLPVHGYGYNSLELNPPDPPAGCASVLPDDLITPGLQKLAADLKLSQRYKPELTAREIRPFERGYWTLDCTDWPQDLKTETWVFLANYIGTGVSGWGVSCKRDEQFTCVRLYCWGCLVAHIYLLIWLASRRRVSYSGATWIDGEGKVVIAMGRRQGTWIRM</sequence>
<name>A0A9P9A375_9PEZI</name>
<dbReference type="EMBL" id="JAGPXC010000001">
    <property type="protein sequence ID" value="KAH6660167.1"/>
    <property type="molecule type" value="Genomic_DNA"/>
</dbReference>
<proteinExistence type="predicted"/>
<evidence type="ECO:0000313" key="2">
    <source>
        <dbReference type="EMBL" id="KAH6660167.1"/>
    </source>
</evidence>
<feature type="compositionally biased region" description="Polar residues" evidence="1">
    <location>
        <begin position="287"/>
        <end position="298"/>
    </location>
</feature>
<reference evidence="2" key="1">
    <citation type="journal article" date="2021" name="Nat. Commun.">
        <title>Genetic determinants of endophytism in the Arabidopsis root mycobiome.</title>
        <authorList>
            <person name="Mesny F."/>
            <person name="Miyauchi S."/>
            <person name="Thiergart T."/>
            <person name="Pickel B."/>
            <person name="Atanasova L."/>
            <person name="Karlsson M."/>
            <person name="Huettel B."/>
            <person name="Barry K.W."/>
            <person name="Haridas S."/>
            <person name="Chen C."/>
            <person name="Bauer D."/>
            <person name="Andreopoulos W."/>
            <person name="Pangilinan J."/>
            <person name="LaButti K."/>
            <person name="Riley R."/>
            <person name="Lipzen A."/>
            <person name="Clum A."/>
            <person name="Drula E."/>
            <person name="Henrissat B."/>
            <person name="Kohler A."/>
            <person name="Grigoriev I.V."/>
            <person name="Martin F.M."/>
            <person name="Hacquard S."/>
        </authorList>
    </citation>
    <scope>NUCLEOTIDE SEQUENCE</scope>
    <source>
        <strain evidence="2">MPI-SDFR-AT-0073</strain>
    </source>
</reference>
<comment type="caution">
    <text evidence="2">The sequence shown here is derived from an EMBL/GenBank/DDBJ whole genome shotgun (WGS) entry which is preliminary data.</text>
</comment>
<keyword evidence="3" id="KW-1185">Reference proteome</keyword>